<protein>
    <submittedName>
        <fullName evidence="1">Transposase</fullName>
    </submittedName>
</protein>
<name>A0A6B1D7Z1_9CHLR</name>
<evidence type="ECO:0000313" key="1">
    <source>
        <dbReference type="EMBL" id="MYC95724.1"/>
    </source>
</evidence>
<dbReference type="Pfam" id="PF01527">
    <property type="entry name" value="HTH_Tnp_1"/>
    <property type="match status" value="1"/>
</dbReference>
<dbReference type="GO" id="GO:0043565">
    <property type="term" value="F:sequence-specific DNA binding"/>
    <property type="evidence" value="ECO:0007669"/>
    <property type="project" value="InterPro"/>
</dbReference>
<proteinExistence type="predicted"/>
<accession>A0A6B1D7Z1</accession>
<dbReference type="SUPFAM" id="SSF48295">
    <property type="entry name" value="TrpR-like"/>
    <property type="match status" value="1"/>
</dbReference>
<comment type="caution">
    <text evidence="1">The sequence shown here is derived from an EMBL/GenBank/DDBJ whole genome shotgun (WGS) entry which is preliminary data.</text>
</comment>
<dbReference type="InterPro" id="IPR010921">
    <property type="entry name" value="Trp_repressor/repl_initiator"/>
</dbReference>
<gene>
    <name evidence="1" type="ORF">F4X14_12205</name>
</gene>
<dbReference type="AlphaFoldDB" id="A0A6B1D7Z1"/>
<dbReference type="GO" id="GO:0006313">
    <property type="term" value="P:DNA transposition"/>
    <property type="evidence" value="ECO:0007669"/>
    <property type="project" value="InterPro"/>
</dbReference>
<organism evidence="1">
    <name type="scientific">Caldilineaceae bacterium SB0661_bin_32</name>
    <dbReference type="NCBI Taxonomy" id="2605255"/>
    <lineage>
        <taxon>Bacteria</taxon>
        <taxon>Bacillati</taxon>
        <taxon>Chloroflexota</taxon>
        <taxon>Caldilineae</taxon>
        <taxon>Caldilineales</taxon>
        <taxon>Caldilineaceae</taxon>
    </lineage>
</organism>
<sequence length="93" mass="10962">MSELPSRRGRSVVKKRRWHTSDFKFRVTLEAFEDSKTVRQLSSEHEVHANLIRAWKRQLLEDGQKSTHRTALCSLICPDRSRPDAPYFPHFVV</sequence>
<dbReference type="GO" id="GO:0004803">
    <property type="term" value="F:transposase activity"/>
    <property type="evidence" value="ECO:0007669"/>
    <property type="project" value="InterPro"/>
</dbReference>
<reference evidence="1" key="1">
    <citation type="submission" date="2019-09" db="EMBL/GenBank/DDBJ databases">
        <title>Characterisation of the sponge microbiome using genome-centric metagenomics.</title>
        <authorList>
            <person name="Engelberts J.P."/>
            <person name="Robbins S.J."/>
            <person name="De Goeij J.M."/>
            <person name="Aranda M."/>
            <person name="Bell S.C."/>
            <person name="Webster N.S."/>
        </authorList>
    </citation>
    <scope>NUCLEOTIDE SEQUENCE</scope>
    <source>
        <strain evidence="1">SB0661_bin_32</strain>
    </source>
</reference>
<dbReference type="InterPro" id="IPR002514">
    <property type="entry name" value="Transposase_8"/>
</dbReference>
<dbReference type="EMBL" id="VXMH01000065">
    <property type="protein sequence ID" value="MYC95724.1"/>
    <property type="molecule type" value="Genomic_DNA"/>
</dbReference>